<sequence>MSCSSYAVLRHNLLTQAAMPSVLASTCFNTSNNRFSSKFTNPVSSPRTRRSSSATSTSKMDKVSEVAEMPDMGLREEEEGRRERNKE</sequence>
<feature type="compositionally biased region" description="Basic and acidic residues" evidence="1">
    <location>
        <begin position="73"/>
        <end position="87"/>
    </location>
</feature>
<comment type="caution">
    <text evidence="2">The sequence shown here is derived from an EMBL/GenBank/DDBJ whole genome shotgun (WGS) entry which is preliminary data.</text>
</comment>
<proteinExistence type="predicted"/>
<dbReference type="Proteomes" id="UP001054252">
    <property type="component" value="Unassembled WGS sequence"/>
</dbReference>
<organism evidence="2 3">
    <name type="scientific">Rubroshorea leprosula</name>
    <dbReference type="NCBI Taxonomy" id="152421"/>
    <lineage>
        <taxon>Eukaryota</taxon>
        <taxon>Viridiplantae</taxon>
        <taxon>Streptophyta</taxon>
        <taxon>Embryophyta</taxon>
        <taxon>Tracheophyta</taxon>
        <taxon>Spermatophyta</taxon>
        <taxon>Magnoliopsida</taxon>
        <taxon>eudicotyledons</taxon>
        <taxon>Gunneridae</taxon>
        <taxon>Pentapetalae</taxon>
        <taxon>rosids</taxon>
        <taxon>malvids</taxon>
        <taxon>Malvales</taxon>
        <taxon>Dipterocarpaceae</taxon>
        <taxon>Rubroshorea</taxon>
    </lineage>
</organism>
<gene>
    <name evidence="2" type="ORF">SLEP1_g31335</name>
</gene>
<reference evidence="2 3" key="1">
    <citation type="journal article" date="2021" name="Commun. Biol.">
        <title>The genome of Shorea leprosula (Dipterocarpaceae) highlights the ecological relevance of drought in aseasonal tropical rainforests.</title>
        <authorList>
            <person name="Ng K.K.S."/>
            <person name="Kobayashi M.J."/>
            <person name="Fawcett J.A."/>
            <person name="Hatakeyama M."/>
            <person name="Paape T."/>
            <person name="Ng C.H."/>
            <person name="Ang C.C."/>
            <person name="Tnah L.H."/>
            <person name="Lee C.T."/>
            <person name="Nishiyama T."/>
            <person name="Sese J."/>
            <person name="O'Brien M.J."/>
            <person name="Copetti D."/>
            <person name="Mohd Noor M.I."/>
            <person name="Ong R.C."/>
            <person name="Putra M."/>
            <person name="Sireger I.Z."/>
            <person name="Indrioko S."/>
            <person name="Kosugi Y."/>
            <person name="Izuno A."/>
            <person name="Isagi Y."/>
            <person name="Lee S.L."/>
            <person name="Shimizu K.K."/>
        </authorList>
    </citation>
    <scope>NUCLEOTIDE SEQUENCE [LARGE SCALE GENOMIC DNA]</scope>
    <source>
        <strain evidence="2">214</strain>
    </source>
</reference>
<feature type="compositionally biased region" description="Polar residues" evidence="1">
    <location>
        <begin position="33"/>
        <end position="43"/>
    </location>
</feature>
<evidence type="ECO:0000256" key="1">
    <source>
        <dbReference type="SAM" id="MobiDB-lite"/>
    </source>
</evidence>
<protein>
    <submittedName>
        <fullName evidence="2">Uncharacterized protein</fullName>
    </submittedName>
</protein>
<evidence type="ECO:0000313" key="2">
    <source>
        <dbReference type="EMBL" id="GKV21349.1"/>
    </source>
</evidence>
<dbReference type="EMBL" id="BPVZ01000057">
    <property type="protein sequence ID" value="GKV21349.1"/>
    <property type="molecule type" value="Genomic_DNA"/>
</dbReference>
<feature type="region of interest" description="Disordered" evidence="1">
    <location>
        <begin position="33"/>
        <end position="87"/>
    </location>
</feature>
<accession>A0AAV5K317</accession>
<name>A0AAV5K317_9ROSI</name>
<evidence type="ECO:0000313" key="3">
    <source>
        <dbReference type="Proteomes" id="UP001054252"/>
    </source>
</evidence>
<dbReference type="AlphaFoldDB" id="A0AAV5K317"/>
<keyword evidence="3" id="KW-1185">Reference proteome</keyword>